<dbReference type="CDD" id="cd07012">
    <property type="entry name" value="PBP2_Bug_TTT"/>
    <property type="match status" value="1"/>
</dbReference>
<reference evidence="2" key="2">
    <citation type="submission" date="2020-09" db="EMBL/GenBank/DDBJ databases">
        <authorList>
            <person name="Sun Q."/>
            <person name="Sedlacek I."/>
        </authorList>
    </citation>
    <scope>NUCLEOTIDE SEQUENCE</scope>
    <source>
        <strain evidence="2">CCM 7664</strain>
    </source>
</reference>
<comment type="similarity">
    <text evidence="1">Belongs to the UPF0065 (bug) family.</text>
</comment>
<dbReference type="Gene3D" id="3.40.190.10">
    <property type="entry name" value="Periplasmic binding protein-like II"/>
    <property type="match status" value="1"/>
</dbReference>
<dbReference type="Gene3D" id="3.40.190.150">
    <property type="entry name" value="Bordetella uptake gene, domain 1"/>
    <property type="match status" value="1"/>
</dbReference>
<dbReference type="InterPro" id="IPR042100">
    <property type="entry name" value="Bug_dom1"/>
</dbReference>
<dbReference type="PIRSF" id="PIRSF017082">
    <property type="entry name" value="YflP"/>
    <property type="match status" value="1"/>
</dbReference>
<proteinExistence type="inferred from homology"/>
<dbReference type="SUPFAM" id="SSF53850">
    <property type="entry name" value="Periplasmic binding protein-like II"/>
    <property type="match status" value="1"/>
</dbReference>
<comment type="caution">
    <text evidence="2">The sequence shown here is derived from an EMBL/GenBank/DDBJ whole genome shotgun (WGS) entry which is preliminary data.</text>
</comment>
<sequence>MTLPSGSGSGTDQMARLISSIVVKYKLSPKPYVVMPKGGAGGAEGFIDVKMSNGDPNKILLSASHMYMLPLTANIPFTWKDMTPVANLAMDEFVLWVNAESPYKTVSEFLAAAKKEPGKISFGGAGSRREDNLVVASIERAAGVKFNYIPYKGGGDVATQLVGKHIDASVNNPVEAVSQWRAGQLRPLCVFDDEPMKQTTLLTKTESWSSIPTCKSQGLDVTYLMLRSVHMPLGVKPDQVAFYVDQMKKVVATQEWKDYLQRNALKEKFLTGDAFQKFLEQDAKLHYELLDKAGFIEKR</sequence>
<keyword evidence="3" id="KW-1185">Reference proteome</keyword>
<dbReference type="PANTHER" id="PTHR42928">
    <property type="entry name" value="TRICARBOXYLATE-BINDING PROTEIN"/>
    <property type="match status" value="1"/>
</dbReference>
<protein>
    <submittedName>
        <fullName evidence="2">Tricarboxylate transporter</fullName>
    </submittedName>
</protein>
<dbReference type="PANTHER" id="PTHR42928:SF1">
    <property type="entry name" value="BLR4371 PROTEIN"/>
    <property type="match status" value="1"/>
</dbReference>
<reference evidence="2" key="1">
    <citation type="journal article" date="2014" name="Int. J. Syst. Evol. Microbiol.">
        <title>Complete genome sequence of Corynebacterium casei LMG S-19264T (=DSM 44701T), isolated from a smear-ripened cheese.</title>
        <authorList>
            <consortium name="US DOE Joint Genome Institute (JGI-PGF)"/>
            <person name="Walter F."/>
            <person name="Albersmeier A."/>
            <person name="Kalinowski J."/>
            <person name="Ruckert C."/>
        </authorList>
    </citation>
    <scope>NUCLEOTIDE SEQUENCE</scope>
    <source>
        <strain evidence="2">CCM 7664</strain>
    </source>
</reference>
<dbReference type="EMBL" id="BMDP01000004">
    <property type="protein sequence ID" value="GGI55561.1"/>
    <property type="molecule type" value="Genomic_DNA"/>
</dbReference>
<evidence type="ECO:0000313" key="2">
    <source>
        <dbReference type="EMBL" id="GGI55561.1"/>
    </source>
</evidence>
<gene>
    <name evidence="2" type="ORF">GCM10011430_27350</name>
</gene>
<dbReference type="AlphaFoldDB" id="A0A8J3F7M6"/>
<evidence type="ECO:0000313" key="3">
    <source>
        <dbReference type="Proteomes" id="UP000627205"/>
    </source>
</evidence>
<evidence type="ECO:0000256" key="1">
    <source>
        <dbReference type="ARBA" id="ARBA00006987"/>
    </source>
</evidence>
<dbReference type="Pfam" id="PF03401">
    <property type="entry name" value="TctC"/>
    <property type="match status" value="1"/>
</dbReference>
<accession>A0A8J3F7M6</accession>
<name>A0A8J3F7M6_9BURK</name>
<dbReference type="InterPro" id="IPR005064">
    <property type="entry name" value="BUG"/>
</dbReference>
<dbReference type="Proteomes" id="UP000627205">
    <property type="component" value="Unassembled WGS sequence"/>
</dbReference>
<organism evidence="2 3">
    <name type="scientific">Oxalicibacterium solurbis</name>
    <dbReference type="NCBI Taxonomy" id="69280"/>
    <lineage>
        <taxon>Bacteria</taxon>
        <taxon>Pseudomonadati</taxon>
        <taxon>Pseudomonadota</taxon>
        <taxon>Betaproteobacteria</taxon>
        <taxon>Burkholderiales</taxon>
        <taxon>Oxalobacteraceae</taxon>
        <taxon>Oxalicibacterium</taxon>
    </lineage>
</organism>